<dbReference type="Gene3D" id="3.10.50.40">
    <property type="match status" value="1"/>
</dbReference>
<dbReference type="InterPro" id="IPR005215">
    <property type="entry name" value="Trig_fac"/>
</dbReference>
<dbReference type="HAMAP" id="MF_00303">
    <property type="entry name" value="Trigger_factor_Tig"/>
    <property type="match status" value="1"/>
</dbReference>
<dbReference type="SUPFAM" id="SSF109998">
    <property type="entry name" value="Triger factor/SurA peptide-binding domain-like"/>
    <property type="match status" value="1"/>
</dbReference>
<keyword evidence="6" id="KW-0413">Isomerase</keyword>
<dbReference type="PANTHER" id="PTHR30560">
    <property type="entry name" value="TRIGGER FACTOR CHAPERONE AND PEPTIDYL-PROLYL CIS/TRANS ISOMERASE"/>
    <property type="match status" value="1"/>
</dbReference>
<dbReference type="GO" id="GO:0051083">
    <property type="term" value="P:'de novo' cotranslational protein folding"/>
    <property type="evidence" value="ECO:0007669"/>
    <property type="project" value="TreeGrafter"/>
</dbReference>
<evidence type="ECO:0000256" key="5">
    <source>
        <dbReference type="ARBA" id="ARBA00023186"/>
    </source>
</evidence>
<proteinExistence type="inferred from homology"/>
<evidence type="ECO:0000313" key="8">
    <source>
        <dbReference type="EMBL" id="CAB4828101.1"/>
    </source>
</evidence>
<keyword evidence="5" id="KW-0143">Chaperone</keyword>
<dbReference type="GO" id="GO:0043335">
    <property type="term" value="P:protein unfolding"/>
    <property type="evidence" value="ECO:0007669"/>
    <property type="project" value="TreeGrafter"/>
</dbReference>
<dbReference type="Pfam" id="PF00254">
    <property type="entry name" value="FKBP_C"/>
    <property type="match status" value="1"/>
</dbReference>
<gene>
    <name evidence="8" type="ORF">UFOPK3164_00903</name>
    <name evidence="9" type="ORF">UFOPK3427_00235</name>
    <name evidence="10" type="ORF">UFOPK4112_01570</name>
</gene>
<name>A0A6J7A5P6_9ZZZZ</name>
<dbReference type="InterPro" id="IPR037041">
    <property type="entry name" value="Trigger_fac_C_sf"/>
</dbReference>
<evidence type="ECO:0000259" key="7">
    <source>
        <dbReference type="PROSITE" id="PS50059"/>
    </source>
</evidence>
<dbReference type="EMBL" id="CAFBLT010000001">
    <property type="protein sequence ID" value="CAB4861854.1"/>
    <property type="molecule type" value="Genomic_DNA"/>
</dbReference>
<dbReference type="AlphaFoldDB" id="A0A6J7A5P6"/>
<dbReference type="NCBIfam" id="TIGR00115">
    <property type="entry name" value="tig"/>
    <property type="match status" value="1"/>
</dbReference>
<dbReference type="Pfam" id="PF05697">
    <property type="entry name" value="Trigger_N"/>
    <property type="match status" value="1"/>
</dbReference>
<evidence type="ECO:0000256" key="2">
    <source>
        <dbReference type="ARBA" id="ARBA00005464"/>
    </source>
</evidence>
<dbReference type="InterPro" id="IPR036611">
    <property type="entry name" value="Trigger_fac_ribosome-bd_sf"/>
</dbReference>
<dbReference type="InterPro" id="IPR027304">
    <property type="entry name" value="Trigger_fact/SurA_dom_sf"/>
</dbReference>
<dbReference type="SUPFAM" id="SSF102735">
    <property type="entry name" value="Trigger factor ribosome-binding domain"/>
    <property type="match status" value="1"/>
</dbReference>
<dbReference type="Pfam" id="PF05698">
    <property type="entry name" value="Trigger_C"/>
    <property type="match status" value="1"/>
</dbReference>
<dbReference type="GO" id="GO:0015031">
    <property type="term" value="P:protein transport"/>
    <property type="evidence" value="ECO:0007669"/>
    <property type="project" value="InterPro"/>
</dbReference>
<evidence type="ECO:0000256" key="1">
    <source>
        <dbReference type="ARBA" id="ARBA00000971"/>
    </source>
</evidence>
<dbReference type="EMBL" id="CAFABE010000036">
    <property type="protein sequence ID" value="CAB4828101.1"/>
    <property type="molecule type" value="Genomic_DNA"/>
</dbReference>
<reference evidence="8" key="1">
    <citation type="submission" date="2020-05" db="EMBL/GenBank/DDBJ databases">
        <authorList>
            <person name="Chiriac C."/>
            <person name="Salcher M."/>
            <person name="Ghai R."/>
            <person name="Kavagutti S V."/>
        </authorList>
    </citation>
    <scope>NUCLEOTIDE SEQUENCE</scope>
</reference>
<evidence type="ECO:0000256" key="3">
    <source>
        <dbReference type="ARBA" id="ARBA00013194"/>
    </source>
</evidence>
<dbReference type="SUPFAM" id="SSF54534">
    <property type="entry name" value="FKBP-like"/>
    <property type="match status" value="1"/>
</dbReference>
<sequence>MRATTEIVEDNKVKLSVVVDEAEIDSALDSAVRSIGSSARIPGFRPGKVPRRVLEARMGGATALRAEALREALPDFYAKAVVDTDVDPIAPPEIDITEGEESGPVHFAAIVEVRPKVNVAGYDGLTTTIPSPLVNDADVAGQIDRLRENDGELIDVTRPILNGDLVTLDLKGNDEEGNEVAQADDYLYEVGSGVVIPELDEALLGLKAGADLEVSGTPAGGTLIAFSIVVTAVKEKKLPEVSDAWAEENSEFSTVAELEADLRERIGRMKVVQAQMSLRESTLGALAELVNEDEVPDVLIDAEVNERLHDLGHRLESQNMSIEQFLSATGQSGDQLVLSLRTDATKAVKVDLALRAVASAENLDVSPEELEEEIVRMAEQVGSTPDALRAQLDQAGRTGALKAEKAKSKAASWLVEHVTIVDEEGVSIDRALLETNVAELEAEDDSSSIEEEK</sequence>
<dbReference type="InterPro" id="IPR008881">
    <property type="entry name" value="Trigger_fac_ribosome-bd_bac"/>
</dbReference>
<dbReference type="GO" id="GO:0003755">
    <property type="term" value="F:peptidyl-prolyl cis-trans isomerase activity"/>
    <property type="evidence" value="ECO:0007669"/>
    <property type="project" value="UniProtKB-KW"/>
</dbReference>
<dbReference type="InterPro" id="IPR008880">
    <property type="entry name" value="Trigger_fac_C"/>
</dbReference>
<keyword evidence="4" id="KW-0697">Rotamase</keyword>
<dbReference type="Gene3D" id="3.30.70.1050">
    <property type="entry name" value="Trigger factor ribosome-binding domain"/>
    <property type="match status" value="1"/>
</dbReference>
<dbReference type="PROSITE" id="PS50059">
    <property type="entry name" value="FKBP_PPIASE"/>
    <property type="match status" value="1"/>
</dbReference>
<comment type="similarity">
    <text evidence="2">Belongs to the FKBP-type PPIase family. Tig subfamily.</text>
</comment>
<evidence type="ECO:0000256" key="6">
    <source>
        <dbReference type="ARBA" id="ARBA00023235"/>
    </source>
</evidence>
<evidence type="ECO:0000256" key="4">
    <source>
        <dbReference type="ARBA" id="ARBA00023110"/>
    </source>
</evidence>
<dbReference type="PANTHER" id="PTHR30560:SF3">
    <property type="entry name" value="TRIGGER FACTOR-LIKE PROTEIN TIG, CHLOROPLASTIC"/>
    <property type="match status" value="1"/>
</dbReference>
<comment type="catalytic activity">
    <reaction evidence="1">
        <text>[protein]-peptidylproline (omega=180) = [protein]-peptidylproline (omega=0)</text>
        <dbReference type="Rhea" id="RHEA:16237"/>
        <dbReference type="Rhea" id="RHEA-COMP:10747"/>
        <dbReference type="Rhea" id="RHEA-COMP:10748"/>
        <dbReference type="ChEBI" id="CHEBI:83833"/>
        <dbReference type="ChEBI" id="CHEBI:83834"/>
        <dbReference type="EC" id="5.2.1.8"/>
    </reaction>
</comment>
<evidence type="ECO:0000313" key="9">
    <source>
        <dbReference type="EMBL" id="CAB4861854.1"/>
    </source>
</evidence>
<feature type="domain" description="PPIase FKBP-type" evidence="7">
    <location>
        <begin position="163"/>
        <end position="218"/>
    </location>
</feature>
<dbReference type="EMBL" id="CAFBPM010000020">
    <property type="protein sequence ID" value="CAB5030275.1"/>
    <property type="molecule type" value="Genomic_DNA"/>
</dbReference>
<dbReference type="GO" id="GO:0044183">
    <property type="term" value="F:protein folding chaperone"/>
    <property type="evidence" value="ECO:0007669"/>
    <property type="project" value="TreeGrafter"/>
</dbReference>
<dbReference type="InterPro" id="IPR001179">
    <property type="entry name" value="PPIase_FKBP_dom"/>
</dbReference>
<dbReference type="Gene3D" id="1.10.3120.10">
    <property type="entry name" value="Trigger factor, C-terminal domain"/>
    <property type="match status" value="1"/>
</dbReference>
<evidence type="ECO:0000313" key="10">
    <source>
        <dbReference type="EMBL" id="CAB5030275.1"/>
    </source>
</evidence>
<accession>A0A6J7A5P6</accession>
<dbReference type="EC" id="5.2.1.8" evidence="3"/>
<dbReference type="GO" id="GO:0043022">
    <property type="term" value="F:ribosome binding"/>
    <property type="evidence" value="ECO:0007669"/>
    <property type="project" value="TreeGrafter"/>
</dbReference>
<organism evidence="8">
    <name type="scientific">freshwater metagenome</name>
    <dbReference type="NCBI Taxonomy" id="449393"/>
    <lineage>
        <taxon>unclassified sequences</taxon>
        <taxon>metagenomes</taxon>
        <taxon>ecological metagenomes</taxon>
    </lineage>
</organism>
<dbReference type="PIRSF" id="PIRSF003095">
    <property type="entry name" value="Trigger_factor"/>
    <property type="match status" value="1"/>
</dbReference>
<dbReference type="InterPro" id="IPR046357">
    <property type="entry name" value="PPIase_dom_sf"/>
</dbReference>
<protein>
    <recommendedName>
        <fullName evidence="3">peptidylprolyl isomerase</fullName>
        <ecNumber evidence="3">5.2.1.8</ecNumber>
    </recommendedName>
</protein>